<evidence type="ECO:0000259" key="1">
    <source>
        <dbReference type="Pfam" id="PF07992"/>
    </source>
</evidence>
<sequence>MEARKRITILGTGFAALAAVKRLRELDAGRGVDVTVVAPRPRFVHLPSMIWIPSNLRSEADVTVELDGYFERMGVDFIPGEVNQIIDGGRTVVTKKGEKIANDGLIIASGSTYMAKAPGIEYTLNPCTGTAASSRVRDRIAEMPGGTIALGFAGNPNEPTAVRGGPMFEFLFGIHTQLKREKRRDDFKLIFFNPMSEPGKRLGPKAVKGLLAAMEKRGIETHLGYKIKQFGPDFVETLGGRIESDLTLFIPGMRGLPWYEKSGLKLSPGGFIEGDRFCRAAGAEQVYVAGDAGSLPGPEWKAKQGYGAGMQAAAAAQNLFQELHGGSPSASYKNELLCVVDTLDTGMWVQRTPKSNFILPPLRAMHYVKRAMEWKNLYPLRK</sequence>
<organism evidence="2">
    <name type="scientific">Magnetococcus massalia (strain MO-1)</name>
    <dbReference type="NCBI Taxonomy" id="451514"/>
    <lineage>
        <taxon>Bacteria</taxon>
        <taxon>Pseudomonadati</taxon>
        <taxon>Pseudomonadota</taxon>
        <taxon>Magnetococcia</taxon>
        <taxon>Magnetococcales</taxon>
        <taxon>Magnetococcaceae</taxon>
        <taxon>Magnetococcus</taxon>
    </lineage>
</organism>
<evidence type="ECO:0000313" key="2">
    <source>
        <dbReference type="EMBL" id="CRH07333.1"/>
    </source>
</evidence>
<dbReference type="EMBL" id="LO017727">
    <property type="protein sequence ID" value="CRH07333.1"/>
    <property type="molecule type" value="Genomic_DNA"/>
</dbReference>
<accession>A0A1S7LLP8</accession>
<feature type="domain" description="FAD/NAD(P)-binding" evidence="1">
    <location>
        <begin position="6"/>
        <end position="306"/>
    </location>
</feature>
<protein>
    <submittedName>
        <fullName evidence="2">Putative FAD-dependent pyridine nucleotide-disulphide oxidoreductase</fullName>
    </submittedName>
</protein>
<dbReference type="GO" id="GO:0016491">
    <property type="term" value="F:oxidoreductase activity"/>
    <property type="evidence" value="ECO:0007669"/>
    <property type="project" value="InterPro"/>
</dbReference>
<dbReference type="SUPFAM" id="SSF51905">
    <property type="entry name" value="FAD/NAD(P)-binding domain"/>
    <property type="match status" value="2"/>
</dbReference>
<dbReference type="PANTHER" id="PTHR43755:SF1">
    <property type="entry name" value="FAD-DEPENDENT PYRIDINE NUCLEOTIDE-DISULPHIDE OXIDOREDUCTASE"/>
    <property type="match status" value="1"/>
</dbReference>
<proteinExistence type="predicted"/>
<dbReference type="Gene3D" id="3.50.50.100">
    <property type="match status" value="1"/>
</dbReference>
<dbReference type="Pfam" id="PF07992">
    <property type="entry name" value="Pyr_redox_2"/>
    <property type="match status" value="1"/>
</dbReference>
<dbReference type="InterPro" id="IPR036188">
    <property type="entry name" value="FAD/NAD-bd_sf"/>
</dbReference>
<dbReference type="PANTHER" id="PTHR43755">
    <property type="match status" value="1"/>
</dbReference>
<dbReference type="AlphaFoldDB" id="A0A1S7LLP8"/>
<dbReference type="InterPro" id="IPR052541">
    <property type="entry name" value="SQRD"/>
</dbReference>
<gene>
    <name evidence="2" type="ORF">MAGMO_3193</name>
</gene>
<name>A0A1S7LLP8_MAGMO</name>
<dbReference type="InterPro" id="IPR023753">
    <property type="entry name" value="FAD/NAD-binding_dom"/>
</dbReference>
<reference evidence="2" key="1">
    <citation type="submission" date="2015-04" db="EMBL/GenBank/DDBJ databases">
        <authorList>
            <person name="Syromyatnikov M.Y."/>
            <person name="Popov V.N."/>
        </authorList>
    </citation>
    <scope>NUCLEOTIDE SEQUENCE</scope>
    <source>
        <strain evidence="2">MO-1</strain>
    </source>
</reference>